<sequence length="167" mass="18017">MGMEADQPVGAEVVAEVRRVFHGGLLGGKSAFAPETDAWTEATASDLRARFVDRPDESSDTFLVKLRRQLDGAPLTTVVLAAELLFVNMAPLKPEQIGLRKKLQILGEILSWAGLAHLAKPGAARPEGLDLIWRTQILPLLEDQVYGTGVDVEEEYGLASLRAALGS</sequence>
<protein>
    <submittedName>
        <fullName evidence="1">Uncharacterized protein</fullName>
    </submittedName>
</protein>
<comment type="caution">
    <text evidence="1">The sequence shown here is derived from an EMBL/GenBank/DDBJ whole genome shotgun (WGS) entry which is preliminary data.</text>
</comment>
<organism evidence="1 2">
    <name type="scientific">Streptomyces gottesmaniae</name>
    <dbReference type="NCBI Taxonomy" id="3075518"/>
    <lineage>
        <taxon>Bacteria</taxon>
        <taxon>Bacillati</taxon>
        <taxon>Actinomycetota</taxon>
        <taxon>Actinomycetes</taxon>
        <taxon>Kitasatosporales</taxon>
        <taxon>Streptomycetaceae</taxon>
        <taxon>Streptomyces</taxon>
    </lineage>
</organism>
<accession>A0ABU2ZC38</accession>
<gene>
    <name evidence="1" type="ORF">RM704_43040</name>
</gene>
<evidence type="ECO:0000313" key="1">
    <source>
        <dbReference type="EMBL" id="MDT0574153.1"/>
    </source>
</evidence>
<dbReference type="RefSeq" id="WP_192829630.1">
    <property type="nucleotide sequence ID" value="NZ_JAVRFJ010000068.1"/>
</dbReference>
<name>A0ABU2ZC38_9ACTN</name>
<evidence type="ECO:0000313" key="2">
    <source>
        <dbReference type="Proteomes" id="UP001180737"/>
    </source>
</evidence>
<dbReference type="EMBL" id="JAVRFJ010000068">
    <property type="protein sequence ID" value="MDT0574153.1"/>
    <property type="molecule type" value="Genomic_DNA"/>
</dbReference>
<reference evidence="1" key="1">
    <citation type="submission" date="2024-05" db="EMBL/GenBank/DDBJ databases">
        <title>30 novel species of actinomycetes from the DSMZ collection.</title>
        <authorList>
            <person name="Nouioui I."/>
        </authorList>
    </citation>
    <scope>NUCLEOTIDE SEQUENCE</scope>
    <source>
        <strain evidence="1">DSM 3412</strain>
    </source>
</reference>
<proteinExistence type="predicted"/>
<keyword evidence="2" id="KW-1185">Reference proteome</keyword>
<dbReference type="Proteomes" id="UP001180737">
    <property type="component" value="Unassembled WGS sequence"/>
</dbReference>